<dbReference type="InterPro" id="IPR025508">
    <property type="entry name" value="DUF4395"/>
</dbReference>
<dbReference type="EMBL" id="CACVAS010000147">
    <property type="protein sequence ID" value="CAA6827147.1"/>
    <property type="molecule type" value="Genomic_DNA"/>
</dbReference>
<gene>
    <name evidence="3" type="ORF">HELGO_WM1709</name>
</gene>
<evidence type="ECO:0000259" key="2">
    <source>
        <dbReference type="Pfam" id="PF14340"/>
    </source>
</evidence>
<keyword evidence="1" id="KW-1133">Transmembrane helix</keyword>
<feature type="transmembrane region" description="Helical" evidence="1">
    <location>
        <begin position="91"/>
        <end position="113"/>
    </location>
</feature>
<evidence type="ECO:0000256" key="1">
    <source>
        <dbReference type="SAM" id="Phobius"/>
    </source>
</evidence>
<protein>
    <recommendedName>
        <fullName evidence="2">DUF4395 domain-containing protein</fullName>
    </recommendedName>
</protein>
<organism evidence="3">
    <name type="scientific">uncultured Sulfurovum sp</name>
    <dbReference type="NCBI Taxonomy" id="269237"/>
    <lineage>
        <taxon>Bacteria</taxon>
        <taxon>Pseudomonadati</taxon>
        <taxon>Campylobacterota</taxon>
        <taxon>Epsilonproteobacteria</taxon>
        <taxon>Campylobacterales</taxon>
        <taxon>Sulfurovaceae</taxon>
        <taxon>Sulfurovum</taxon>
        <taxon>environmental samples</taxon>
    </lineage>
</organism>
<feature type="transmembrane region" description="Helical" evidence="1">
    <location>
        <begin position="62"/>
        <end position="79"/>
    </location>
</feature>
<feature type="transmembrane region" description="Helical" evidence="1">
    <location>
        <begin position="120"/>
        <end position="143"/>
    </location>
</feature>
<feature type="domain" description="DUF4395" evidence="2">
    <location>
        <begin position="17"/>
        <end position="143"/>
    </location>
</feature>
<sequence length="157" mass="17571">MSRKMLAASCPISARRVDANMVRIISLQVALFTMLFLYTNALSFALVLLFDFAVRTLRYAKLSPFNFVAHFILSTWGVAPKLCDESPKRFALYLGLIISFILVLLLSAGLSMLATTLATILLVCALFETLFDFCIGCKIYYAIELAKGFLSDDRNFK</sequence>
<reference evidence="3" key="1">
    <citation type="submission" date="2020-01" db="EMBL/GenBank/DDBJ databases">
        <authorList>
            <person name="Meier V. D."/>
            <person name="Meier V D."/>
        </authorList>
    </citation>
    <scope>NUCLEOTIDE SEQUENCE</scope>
    <source>
        <strain evidence="3">HLG_WM_MAG_01</strain>
    </source>
</reference>
<dbReference type="AlphaFoldDB" id="A0A6S6UA50"/>
<keyword evidence="1" id="KW-0812">Transmembrane</keyword>
<feature type="transmembrane region" description="Helical" evidence="1">
    <location>
        <begin position="29"/>
        <end position="50"/>
    </location>
</feature>
<proteinExistence type="predicted"/>
<dbReference type="Pfam" id="PF14340">
    <property type="entry name" value="DUF4395"/>
    <property type="match status" value="1"/>
</dbReference>
<evidence type="ECO:0000313" key="3">
    <source>
        <dbReference type="EMBL" id="CAA6827147.1"/>
    </source>
</evidence>
<keyword evidence="1" id="KW-0472">Membrane</keyword>
<accession>A0A6S6UA50</accession>
<name>A0A6S6UA50_9BACT</name>